<feature type="region of interest" description="Disordered" evidence="2">
    <location>
        <begin position="466"/>
        <end position="486"/>
    </location>
</feature>
<dbReference type="EMBL" id="BTGD01000003">
    <property type="protein sequence ID" value="GMM54971.1"/>
    <property type="molecule type" value="Genomic_DNA"/>
</dbReference>
<protein>
    <recommendedName>
        <fullName evidence="1">Ribosomal lysine N-methyltransferase 4</fullName>
        <ecNumber evidence="1">2.1.1.-</ecNumber>
    </recommendedName>
</protein>
<dbReference type="GO" id="GO:0005634">
    <property type="term" value="C:nucleus"/>
    <property type="evidence" value="ECO:0007669"/>
    <property type="project" value="UniProtKB-SubCell"/>
</dbReference>
<comment type="caution">
    <text evidence="4">The sequence shown here is derived from an EMBL/GenBank/DDBJ whole genome shotgun (WGS) entry which is preliminary data.</text>
</comment>
<dbReference type="Gene3D" id="3.90.1410.10">
    <property type="entry name" value="set domain protein methyltransferase, domain 1"/>
    <property type="match status" value="1"/>
</dbReference>
<keyword evidence="1" id="KW-0539">Nucleus</keyword>
<proteinExistence type="inferred from homology"/>
<keyword evidence="5" id="KW-1185">Reference proteome</keyword>
<dbReference type="PROSITE" id="PS50280">
    <property type="entry name" value="SET"/>
    <property type="match status" value="1"/>
</dbReference>
<keyword evidence="1" id="KW-0808">Transferase</keyword>
<evidence type="ECO:0000259" key="3">
    <source>
        <dbReference type="PROSITE" id="PS50280"/>
    </source>
</evidence>
<sequence length="486" mass="55675">MDEFNKDTENFITWLEKSADVKISQKIEILDLRHLHEGRAVVTKEDVAKEEVLFEIPYKSLINIQTSQIVSDFPAIKDKLQELGQWNGLIVCLLYEWEVLGTKSKWWPYLKVLPTSASLSGLMYWTDEQLEELRPSLVLERIGKEGARQMFDTIVRFFNENGMQEQIKNVKWDNFLRVASTIMSYSFDVENPNSAANDNEDESDEEGATESLKSMVPFADTLNADTHKCNAHLEYDTDGLKMCAIMPIPKGGQVYNIYGEHPNSEILRRYGYVEQDGSAYDFGEVLLQNIKKAVEDKFGVNESFLDWLLDVLRDDDIIERYFEDEEIVLDSYDCYISGEILTELVLFLQIVTAVCAIPGIQEMSEEDKMTKLKSIIKRCLKLVEQQKVTRNCGDVWKAAVKNRLAEYPSGILTDKIQIDDNSPTDTIRKLMAKIVLKSECQSLTKCLDSIDDQYEMVEDQRLLDSVLKRPATSNGSGKSSHKRQKN</sequence>
<keyword evidence="1" id="KW-0949">S-adenosyl-L-methionine</keyword>
<comment type="subcellular location">
    <subcellularLocation>
        <location evidence="1">Nucleus</location>
    </subcellularLocation>
</comment>
<comment type="function">
    <text evidence="1">S-adenosyl-L-methionine-dependent protein-lysine N-methyltransferase that monomethylates 60S ribosomal protein L42.</text>
</comment>
<dbReference type="EC" id="2.1.1.-" evidence="1"/>
<dbReference type="InterPro" id="IPR011383">
    <property type="entry name" value="N-lys_methylase_SETD6"/>
</dbReference>
<dbReference type="InterPro" id="IPR046341">
    <property type="entry name" value="SET_dom_sf"/>
</dbReference>
<dbReference type="PIRSF" id="PIRSF011771">
    <property type="entry name" value="RMS1_SET"/>
    <property type="match status" value="1"/>
</dbReference>
<feature type="compositionally biased region" description="Acidic residues" evidence="2">
    <location>
        <begin position="198"/>
        <end position="208"/>
    </location>
</feature>
<dbReference type="FunFam" id="3.90.1410.10:FF:000007">
    <property type="entry name" value="Ribosomal lysine N-methyltransferase 4"/>
    <property type="match status" value="1"/>
</dbReference>
<dbReference type="InterPro" id="IPR001214">
    <property type="entry name" value="SET_dom"/>
</dbReference>
<gene>
    <name evidence="4" type="ORF">DAKH74_015870</name>
</gene>
<reference evidence="4 5" key="1">
    <citation type="journal article" date="2023" name="Elife">
        <title>Identification of key yeast species and microbe-microbe interactions impacting larval growth of Drosophila in the wild.</title>
        <authorList>
            <person name="Mure A."/>
            <person name="Sugiura Y."/>
            <person name="Maeda R."/>
            <person name="Honda K."/>
            <person name="Sakurai N."/>
            <person name="Takahashi Y."/>
            <person name="Watada M."/>
            <person name="Katoh T."/>
            <person name="Gotoh A."/>
            <person name="Gotoh Y."/>
            <person name="Taniguchi I."/>
            <person name="Nakamura K."/>
            <person name="Hayashi T."/>
            <person name="Katayama T."/>
            <person name="Uemura T."/>
            <person name="Hattori Y."/>
        </authorList>
    </citation>
    <scope>NUCLEOTIDE SEQUENCE [LARGE SCALE GENOMIC DNA]</scope>
    <source>
        <strain evidence="4 5">KH-74</strain>
    </source>
</reference>
<feature type="domain" description="SET" evidence="3">
    <location>
        <begin position="25"/>
        <end position="259"/>
    </location>
</feature>
<evidence type="ECO:0000256" key="2">
    <source>
        <dbReference type="SAM" id="MobiDB-lite"/>
    </source>
</evidence>
<comment type="similarity">
    <text evidence="1">Belongs to the class V-like SAM-binding methyltransferase superfamily. Histone-lysine methyltransferase family. SETD6 subfamily.</text>
</comment>
<dbReference type="Proteomes" id="UP001377567">
    <property type="component" value="Unassembled WGS sequence"/>
</dbReference>
<dbReference type="AlphaFoldDB" id="A0AAV5RWE1"/>
<feature type="region of interest" description="Disordered" evidence="2">
    <location>
        <begin position="191"/>
        <end position="210"/>
    </location>
</feature>
<dbReference type="PANTHER" id="PTHR13271">
    <property type="entry name" value="UNCHARACTERIZED PUTATIVE METHYLTRANSFERASE"/>
    <property type="match status" value="1"/>
</dbReference>
<dbReference type="PANTHER" id="PTHR13271:SF34">
    <property type="entry name" value="N-LYSINE METHYLTRANSFERASE SETD6"/>
    <property type="match status" value="1"/>
</dbReference>
<dbReference type="GO" id="GO:0016279">
    <property type="term" value="F:protein-lysine N-methyltransferase activity"/>
    <property type="evidence" value="ECO:0007669"/>
    <property type="project" value="UniProtKB-UniRule"/>
</dbReference>
<organism evidence="4 5">
    <name type="scientific">Maudiozyma humilis</name>
    <name type="common">Sour dough yeast</name>
    <name type="synonym">Kazachstania humilis</name>
    <dbReference type="NCBI Taxonomy" id="51915"/>
    <lineage>
        <taxon>Eukaryota</taxon>
        <taxon>Fungi</taxon>
        <taxon>Dikarya</taxon>
        <taxon>Ascomycota</taxon>
        <taxon>Saccharomycotina</taxon>
        <taxon>Saccharomycetes</taxon>
        <taxon>Saccharomycetales</taxon>
        <taxon>Saccharomycetaceae</taxon>
        <taxon>Maudiozyma</taxon>
    </lineage>
</organism>
<dbReference type="Pfam" id="PF00856">
    <property type="entry name" value="SET"/>
    <property type="match status" value="1"/>
</dbReference>
<dbReference type="SUPFAM" id="SSF82199">
    <property type="entry name" value="SET domain"/>
    <property type="match status" value="1"/>
</dbReference>
<accession>A0AAV5RWE1</accession>
<dbReference type="GO" id="GO:0032259">
    <property type="term" value="P:methylation"/>
    <property type="evidence" value="ECO:0007669"/>
    <property type="project" value="UniProtKB-KW"/>
</dbReference>
<dbReference type="InterPro" id="IPR050600">
    <property type="entry name" value="SETD3_SETD6_MTase"/>
</dbReference>
<name>A0AAV5RWE1_MAUHU</name>
<evidence type="ECO:0000313" key="5">
    <source>
        <dbReference type="Proteomes" id="UP001377567"/>
    </source>
</evidence>
<keyword evidence="1" id="KW-0489">Methyltransferase</keyword>
<evidence type="ECO:0000313" key="4">
    <source>
        <dbReference type="EMBL" id="GMM54971.1"/>
    </source>
</evidence>
<evidence type="ECO:0000256" key="1">
    <source>
        <dbReference type="PIRNR" id="PIRNR011771"/>
    </source>
</evidence>